<evidence type="ECO:0008006" key="3">
    <source>
        <dbReference type="Google" id="ProtNLM"/>
    </source>
</evidence>
<dbReference type="EMBL" id="BMYF01000010">
    <property type="protein sequence ID" value="GHB37868.1"/>
    <property type="molecule type" value="Genomic_DNA"/>
</dbReference>
<dbReference type="PROSITE" id="PS51257">
    <property type="entry name" value="PROKAR_LIPOPROTEIN"/>
    <property type="match status" value="1"/>
</dbReference>
<comment type="caution">
    <text evidence="1">The sequence shown here is derived from an EMBL/GenBank/DDBJ whole genome shotgun (WGS) entry which is preliminary data.</text>
</comment>
<reference evidence="1" key="2">
    <citation type="submission" date="2020-09" db="EMBL/GenBank/DDBJ databases">
        <authorList>
            <person name="Sun Q."/>
            <person name="Kim S."/>
        </authorList>
    </citation>
    <scope>NUCLEOTIDE SEQUENCE</scope>
    <source>
        <strain evidence="1">KCTC 23224</strain>
    </source>
</reference>
<dbReference type="Proteomes" id="UP000642809">
    <property type="component" value="Unassembled WGS sequence"/>
</dbReference>
<keyword evidence="2" id="KW-1185">Reference proteome</keyword>
<evidence type="ECO:0000313" key="2">
    <source>
        <dbReference type="Proteomes" id="UP000642809"/>
    </source>
</evidence>
<reference evidence="1" key="1">
    <citation type="journal article" date="2014" name="Int. J. Syst. Evol. Microbiol.">
        <title>Complete genome sequence of Corynebacterium casei LMG S-19264T (=DSM 44701T), isolated from a smear-ripened cheese.</title>
        <authorList>
            <consortium name="US DOE Joint Genome Institute (JGI-PGF)"/>
            <person name="Walter F."/>
            <person name="Albersmeier A."/>
            <person name="Kalinowski J."/>
            <person name="Ruckert C."/>
        </authorList>
    </citation>
    <scope>NUCLEOTIDE SEQUENCE</scope>
    <source>
        <strain evidence="1">KCTC 23224</strain>
    </source>
</reference>
<dbReference type="AlphaFoldDB" id="A0A8J3G5C6"/>
<proteinExistence type="predicted"/>
<evidence type="ECO:0000313" key="1">
    <source>
        <dbReference type="EMBL" id="GHB37868.1"/>
    </source>
</evidence>
<gene>
    <name evidence="1" type="ORF">GCM10008106_18870</name>
</gene>
<name>A0A8J3G5C6_9BACT</name>
<accession>A0A8J3G5C6</accession>
<dbReference type="RefSeq" id="WP_189581257.1">
    <property type="nucleotide sequence ID" value="NZ_BMYF01000010.1"/>
</dbReference>
<organism evidence="1 2">
    <name type="scientific">Mongoliitalea lutea</name>
    <dbReference type="NCBI Taxonomy" id="849756"/>
    <lineage>
        <taxon>Bacteria</taxon>
        <taxon>Pseudomonadati</taxon>
        <taxon>Bacteroidota</taxon>
        <taxon>Cytophagia</taxon>
        <taxon>Cytophagales</taxon>
        <taxon>Cyclobacteriaceae</taxon>
        <taxon>Mongoliitalea</taxon>
    </lineage>
</organism>
<protein>
    <recommendedName>
        <fullName evidence="3">Lipoprotein</fullName>
    </recommendedName>
</protein>
<sequence length="213" mass="23970">MKYFPVLVLLLIFSSCVQSKIFPIGPSRACFEPTDGVVLAPFQDIGFNEAVKLEGIIQEELKKAGFGNVETAPDLEYEMLAAGIKDVDDPDQFYRFFSELKRQWFIQVDIVGWKNEGGLAYEQEDLGRKGSDPYYVSPQISNSNVVKVRFIVWDTQQDVKVYEFESQTTASGIPIPSGNDEDMYSLNLSSMSMVLQKSVRKGAIHLGKKMKCI</sequence>